<dbReference type="RefSeq" id="WP_204731205.1">
    <property type="nucleotide sequence ID" value="NZ_JAVDWE010000009.1"/>
</dbReference>
<evidence type="ECO:0000313" key="2">
    <source>
        <dbReference type="EMBL" id="MDR7095541.1"/>
    </source>
</evidence>
<evidence type="ECO:0000313" key="3">
    <source>
        <dbReference type="Proteomes" id="UP001265550"/>
    </source>
</evidence>
<dbReference type="Proteomes" id="UP001265550">
    <property type="component" value="Unassembled WGS sequence"/>
</dbReference>
<gene>
    <name evidence="2" type="ORF">J2X09_003292</name>
</gene>
<reference evidence="2 3" key="1">
    <citation type="submission" date="2023-07" db="EMBL/GenBank/DDBJ databases">
        <title>Sorghum-associated microbial communities from plants grown in Nebraska, USA.</title>
        <authorList>
            <person name="Schachtman D."/>
        </authorList>
    </citation>
    <scope>NUCLEOTIDE SEQUENCE [LARGE SCALE GENOMIC DNA]</scope>
    <source>
        <strain evidence="2 3">BE240</strain>
    </source>
</reference>
<proteinExistence type="predicted"/>
<organism evidence="2 3">
    <name type="scientific">Hydrogenophaga laconesensis</name>
    <dbReference type="NCBI Taxonomy" id="1805971"/>
    <lineage>
        <taxon>Bacteria</taxon>
        <taxon>Pseudomonadati</taxon>
        <taxon>Pseudomonadota</taxon>
        <taxon>Betaproteobacteria</taxon>
        <taxon>Burkholderiales</taxon>
        <taxon>Comamonadaceae</taxon>
        <taxon>Hydrogenophaga</taxon>
    </lineage>
</organism>
<feature type="compositionally biased region" description="Pro residues" evidence="1">
    <location>
        <begin position="60"/>
        <end position="87"/>
    </location>
</feature>
<sequence length="94" mass="9900">MAESVKLGQGICPVCRSAKARYTLSSKQLCVVTCNGCNFQGFARSERSDELLRDLIPKAGPAPSPEPAPPAPAPAPEPPAPPPPPAPRRSLLSW</sequence>
<name>A0ABU1VDI9_9BURK</name>
<accession>A0ABU1VDI9</accession>
<keyword evidence="3" id="KW-1185">Reference proteome</keyword>
<feature type="region of interest" description="Disordered" evidence="1">
    <location>
        <begin position="56"/>
        <end position="94"/>
    </location>
</feature>
<comment type="caution">
    <text evidence="2">The sequence shown here is derived from an EMBL/GenBank/DDBJ whole genome shotgun (WGS) entry which is preliminary data.</text>
</comment>
<evidence type="ECO:0000256" key="1">
    <source>
        <dbReference type="SAM" id="MobiDB-lite"/>
    </source>
</evidence>
<protein>
    <submittedName>
        <fullName evidence="2">Uncharacterized protein</fullName>
    </submittedName>
</protein>
<dbReference type="EMBL" id="JAVDWE010000009">
    <property type="protein sequence ID" value="MDR7095541.1"/>
    <property type="molecule type" value="Genomic_DNA"/>
</dbReference>